<dbReference type="PANTHER" id="PTHR31650:SF1">
    <property type="entry name" value="WAX ESTER SYNTHASE_DIACYLGLYCEROL ACYLTRANSFERASE 4-RELATED"/>
    <property type="match status" value="1"/>
</dbReference>
<dbReference type="InterPro" id="IPR014292">
    <property type="entry name" value="Acyl_transf_WS/DGAT"/>
</dbReference>
<keyword evidence="9 11" id="KW-0012">Acyltransferase</keyword>
<dbReference type="EMBL" id="FOEF01000006">
    <property type="protein sequence ID" value="SEP33032.1"/>
    <property type="molecule type" value="Genomic_DNA"/>
</dbReference>
<evidence type="ECO:0000259" key="12">
    <source>
        <dbReference type="Pfam" id="PF03007"/>
    </source>
</evidence>
<keyword evidence="7 11" id="KW-0319">Glycerol metabolism</keyword>
<dbReference type="NCBIfam" id="TIGR02946">
    <property type="entry name" value="acyl_WS_DGAT"/>
    <property type="match status" value="1"/>
</dbReference>
<dbReference type="Pfam" id="PF06974">
    <property type="entry name" value="WS_DGAT_C"/>
    <property type="match status" value="1"/>
</dbReference>
<protein>
    <recommendedName>
        <fullName evidence="4 11">Diacylglycerol O-acyltransferase</fullName>
        <ecNumber evidence="4 11">2.3.1.20</ecNumber>
    </recommendedName>
</protein>
<dbReference type="Gene3D" id="3.30.559.10">
    <property type="entry name" value="Chloramphenicol acetyltransferase-like domain"/>
    <property type="match status" value="1"/>
</dbReference>
<keyword evidence="8 11" id="KW-0443">Lipid metabolism</keyword>
<dbReference type="Proteomes" id="UP000198582">
    <property type="component" value="Unassembled WGS sequence"/>
</dbReference>
<dbReference type="AlphaFoldDB" id="A0A1H8WZE2"/>
<accession>A0A1H8WZE2</accession>
<dbReference type="RefSeq" id="WP_091617627.1">
    <property type="nucleotide sequence ID" value="NZ_FOEF01000006.1"/>
</dbReference>
<dbReference type="SUPFAM" id="SSF52777">
    <property type="entry name" value="CoA-dependent acyltransferases"/>
    <property type="match status" value="1"/>
</dbReference>
<dbReference type="STRING" id="394193.SAMN04489732_10694"/>
<evidence type="ECO:0000256" key="5">
    <source>
        <dbReference type="ARBA" id="ARBA00022516"/>
    </source>
</evidence>
<sequence>MTRTSLSPLDVAFLCLESETAPMHMGAVLTFTPAGPVSPERLTALLAERAAEIPKLRQKTRTELFPPGSATWSEDPGFAAAQHIHQHRVSTFHDLEPLAEYAAQWIAQPLDTGRPLWELTVVSGLPEGRFAVLLKLHHALTDGAGAYAVAVGLLDGLPLTARAAAAGRDPAGVPRPRSALDTVKDTFAQAGQTAEIASSLVRAARPPAPLLSAPASAERRLGFVRLPAADLRRIRRAHGGTGNDVVLAVLSGALREWLANRGQRVDGRTLRALIPVSVRGRARTQLSGNQLSGYLCDLPIGIDDPVRRLAVVRQAMTRNKAAGPSRGAGAFPLLAGRVPPVLHRLGTKTAGLAAPLLFDLVVTAVPLPPARLTLDGAPLAEVYPFVPLAPRHAVGIAVAPYRDNVHIGLQANGATVPDLGSLRDAVLKSAAALVHTAQPF</sequence>
<evidence type="ECO:0000256" key="7">
    <source>
        <dbReference type="ARBA" id="ARBA00022798"/>
    </source>
</evidence>
<organism evidence="14 15">
    <name type="scientific">Amycolatopsis saalfeldensis</name>
    <dbReference type="NCBI Taxonomy" id="394193"/>
    <lineage>
        <taxon>Bacteria</taxon>
        <taxon>Bacillati</taxon>
        <taxon>Actinomycetota</taxon>
        <taxon>Actinomycetes</taxon>
        <taxon>Pseudonocardiales</taxon>
        <taxon>Pseudonocardiaceae</taxon>
        <taxon>Amycolatopsis</taxon>
    </lineage>
</organism>
<dbReference type="GO" id="GO:0001666">
    <property type="term" value="P:response to hypoxia"/>
    <property type="evidence" value="ECO:0007669"/>
    <property type="project" value="TreeGrafter"/>
</dbReference>
<evidence type="ECO:0000313" key="14">
    <source>
        <dbReference type="EMBL" id="SEP33032.1"/>
    </source>
</evidence>
<evidence type="ECO:0000256" key="9">
    <source>
        <dbReference type="ARBA" id="ARBA00023315"/>
    </source>
</evidence>
<comment type="pathway">
    <text evidence="2">Lipid metabolism.</text>
</comment>
<evidence type="ECO:0000256" key="1">
    <source>
        <dbReference type="ARBA" id="ARBA00004771"/>
    </source>
</evidence>
<dbReference type="InterPro" id="IPR023213">
    <property type="entry name" value="CAT-like_dom_sf"/>
</dbReference>
<dbReference type="InterPro" id="IPR009721">
    <property type="entry name" value="O-acyltransferase_WSD1_C"/>
</dbReference>
<comment type="pathway">
    <text evidence="1 11">Glycerolipid metabolism; triacylglycerol biosynthesis.</text>
</comment>
<evidence type="ECO:0000256" key="4">
    <source>
        <dbReference type="ARBA" id="ARBA00013244"/>
    </source>
</evidence>
<dbReference type="GO" id="GO:0004144">
    <property type="term" value="F:diacylglycerol O-acyltransferase activity"/>
    <property type="evidence" value="ECO:0007669"/>
    <property type="project" value="UniProtKB-EC"/>
</dbReference>
<evidence type="ECO:0000259" key="13">
    <source>
        <dbReference type="Pfam" id="PF06974"/>
    </source>
</evidence>
<evidence type="ECO:0000256" key="6">
    <source>
        <dbReference type="ARBA" id="ARBA00022679"/>
    </source>
</evidence>
<dbReference type="GO" id="GO:0005886">
    <property type="term" value="C:plasma membrane"/>
    <property type="evidence" value="ECO:0007669"/>
    <property type="project" value="TreeGrafter"/>
</dbReference>
<dbReference type="OrthoDB" id="9810950at2"/>
<comment type="catalytic activity">
    <reaction evidence="10 11">
        <text>an acyl-CoA + a 1,2-diacyl-sn-glycerol = a triacyl-sn-glycerol + CoA</text>
        <dbReference type="Rhea" id="RHEA:10868"/>
        <dbReference type="ChEBI" id="CHEBI:17815"/>
        <dbReference type="ChEBI" id="CHEBI:57287"/>
        <dbReference type="ChEBI" id="CHEBI:58342"/>
        <dbReference type="ChEBI" id="CHEBI:64615"/>
        <dbReference type="EC" id="2.3.1.20"/>
    </reaction>
</comment>
<proteinExistence type="inferred from homology"/>
<name>A0A1H8WZE2_9PSEU</name>
<dbReference type="InterPro" id="IPR045034">
    <property type="entry name" value="O-acyltransferase_WSD1-like"/>
</dbReference>
<evidence type="ECO:0000256" key="11">
    <source>
        <dbReference type="RuleBase" id="RU361241"/>
    </source>
</evidence>
<evidence type="ECO:0000256" key="3">
    <source>
        <dbReference type="ARBA" id="ARBA00009587"/>
    </source>
</evidence>
<dbReference type="Pfam" id="PF03007">
    <property type="entry name" value="WS_DGAT_cat"/>
    <property type="match status" value="1"/>
</dbReference>
<dbReference type="GO" id="GO:0051701">
    <property type="term" value="P:biological process involved in interaction with host"/>
    <property type="evidence" value="ECO:0007669"/>
    <property type="project" value="TreeGrafter"/>
</dbReference>
<reference evidence="14 15" key="1">
    <citation type="submission" date="2016-10" db="EMBL/GenBank/DDBJ databases">
        <authorList>
            <person name="de Groot N.N."/>
        </authorList>
    </citation>
    <scope>NUCLEOTIDE SEQUENCE [LARGE SCALE GENOMIC DNA]</scope>
    <source>
        <strain evidence="14 15">DSM 44993</strain>
    </source>
</reference>
<evidence type="ECO:0000256" key="2">
    <source>
        <dbReference type="ARBA" id="ARBA00005189"/>
    </source>
</evidence>
<dbReference type="PANTHER" id="PTHR31650">
    <property type="entry name" value="O-ACYLTRANSFERASE (WSD1-LIKE) FAMILY PROTEIN"/>
    <property type="match status" value="1"/>
</dbReference>
<evidence type="ECO:0000256" key="10">
    <source>
        <dbReference type="ARBA" id="ARBA00048109"/>
    </source>
</evidence>
<feature type="domain" description="O-acyltransferase WSD1-like N-terminal" evidence="12">
    <location>
        <begin position="6"/>
        <end position="246"/>
    </location>
</feature>
<keyword evidence="6 11" id="KW-0808">Transferase</keyword>
<dbReference type="GO" id="GO:0071731">
    <property type="term" value="P:response to nitric oxide"/>
    <property type="evidence" value="ECO:0007669"/>
    <property type="project" value="TreeGrafter"/>
</dbReference>
<evidence type="ECO:0000313" key="15">
    <source>
        <dbReference type="Proteomes" id="UP000198582"/>
    </source>
</evidence>
<dbReference type="UniPathway" id="UPA00282"/>
<evidence type="ECO:0000256" key="8">
    <source>
        <dbReference type="ARBA" id="ARBA00023098"/>
    </source>
</evidence>
<comment type="similarity">
    <text evidence="3 11">Belongs to the long-chain O-acyltransferase family.</text>
</comment>
<feature type="domain" description="O-acyltransferase WSD1 C-terminal" evidence="13">
    <location>
        <begin position="288"/>
        <end position="429"/>
    </location>
</feature>
<dbReference type="EC" id="2.3.1.20" evidence="4 11"/>
<keyword evidence="5 11" id="KW-0444">Lipid biosynthesis</keyword>
<keyword evidence="15" id="KW-1185">Reference proteome</keyword>
<gene>
    <name evidence="14" type="ORF">SAMN04489732_10694</name>
</gene>
<dbReference type="GO" id="GO:0019432">
    <property type="term" value="P:triglyceride biosynthetic process"/>
    <property type="evidence" value="ECO:0007669"/>
    <property type="project" value="UniProtKB-UniPathway"/>
</dbReference>
<dbReference type="InterPro" id="IPR004255">
    <property type="entry name" value="O-acyltransferase_WSD1_N"/>
</dbReference>
<dbReference type="GO" id="GO:0006071">
    <property type="term" value="P:glycerol metabolic process"/>
    <property type="evidence" value="ECO:0007669"/>
    <property type="project" value="UniProtKB-KW"/>
</dbReference>